<proteinExistence type="predicted"/>
<dbReference type="Proteomes" id="UP000257607">
    <property type="component" value="Plasmid p-1.1928_2"/>
</dbReference>
<dbReference type="EMBL" id="CP031005">
    <property type="protein sequence ID" value="AXN36894.1"/>
    <property type="molecule type" value="Genomic_DNA"/>
</dbReference>
<dbReference type="InterPro" id="IPR020270">
    <property type="entry name" value="Plasmid_pXO2-34"/>
</dbReference>
<sequence>MKHKRYPITTVECSFERFQKEAYSVRIFTGTIFINLKNGTFGYRDDLNRVVAGHKVFQKARSVNNFNGKLIAKRSAKDQPLQIVKYKIK</sequence>
<reference evidence="1 2" key="1">
    <citation type="submission" date="2018-07" db="EMBL/GenBank/DDBJ databases">
        <title>Lactobacillus curvatus genome sequence.</title>
        <authorList>
            <person name="Prechtl R."/>
        </authorList>
    </citation>
    <scope>NUCLEOTIDE SEQUENCE [LARGE SCALE GENOMIC DNA]</scope>
    <source>
        <strain evidence="1 2">TMW 1.1928</strain>
        <plasmid evidence="1 2">p-1.1928_2</plasmid>
    </source>
</reference>
<dbReference type="RefSeq" id="WP_116843848.1">
    <property type="nucleotide sequence ID" value="NZ_CP031005.1"/>
</dbReference>
<protein>
    <submittedName>
        <fullName evidence="1">Uncharacterized protein</fullName>
    </submittedName>
</protein>
<evidence type="ECO:0000313" key="1">
    <source>
        <dbReference type="EMBL" id="AXN36894.1"/>
    </source>
</evidence>
<evidence type="ECO:0000313" key="2">
    <source>
        <dbReference type="Proteomes" id="UP000257607"/>
    </source>
</evidence>
<dbReference type="AlphaFoldDB" id="A0A385AH67"/>
<accession>A0A385AH67</accession>
<keyword evidence="1" id="KW-0614">Plasmid</keyword>
<dbReference type="Pfam" id="PF17362">
    <property type="entry name" value="pXO2-34"/>
    <property type="match status" value="1"/>
</dbReference>
<name>A0A385AH67_LATCU</name>
<geneLocation type="plasmid" evidence="1 2">
    <name>p-1.1928_2</name>
</geneLocation>
<organism evidence="1 2">
    <name type="scientific">Latilactobacillus curvatus</name>
    <name type="common">Lactobacillus curvatus</name>
    <dbReference type="NCBI Taxonomy" id="28038"/>
    <lineage>
        <taxon>Bacteria</taxon>
        <taxon>Bacillati</taxon>
        <taxon>Bacillota</taxon>
        <taxon>Bacilli</taxon>
        <taxon>Lactobacillales</taxon>
        <taxon>Lactobacillaceae</taxon>
        <taxon>Latilactobacillus</taxon>
    </lineage>
</organism>
<gene>
    <name evidence="1" type="ORF">DT351_11135</name>
</gene>